<comment type="caution">
    <text evidence="2">The sequence shown here is derived from an EMBL/GenBank/DDBJ whole genome shotgun (WGS) entry which is preliminary data.</text>
</comment>
<dbReference type="EMBL" id="MBFE02000006">
    <property type="protein sequence ID" value="MUO42394.1"/>
    <property type="molecule type" value="Genomic_DNA"/>
</dbReference>
<evidence type="ECO:0000313" key="2">
    <source>
        <dbReference type="EMBL" id="MUP10692.1"/>
    </source>
</evidence>
<evidence type="ECO:0000313" key="1">
    <source>
        <dbReference type="EMBL" id="MUO42394.1"/>
    </source>
</evidence>
<dbReference type="RefSeq" id="WP_041696856.1">
    <property type="nucleotide sequence ID" value="NZ_AP023279.1"/>
</dbReference>
<reference evidence="3 4" key="1">
    <citation type="submission" date="2019-11" db="EMBL/GenBank/DDBJ databases">
        <title>Whole-genome sequencing of Allorhizobium vitis.</title>
        <authorList>
            <person name="Gan H.M."/>
            <person name="Savka M.A."/>
        </authorList>
    </citation>
    <scope>NUCLEOTIDE SEQUENCE [LARGE SCALE GENOMIC DNA]</scope>
    <source>
        <strain evidence="2 4">RF2/1</strain>
        <strain evidence="1 3">T1/7</strain>
    </source>
</reference>
<sequence length="95" mass="10616">MKSLIVPLEIPIDQLLEVVGPKLLRTIRAAEKDERAALNRRPCDETLVNAAMLLWQALDRYEASKGTRDERRALNALLAASQGVRSAAKNLHKKD</sequence>
<organism evidence="2 4">
    <name type="scientific">Agrobacterium vitis</name>
    <name type="common">Rhizobium vitis</name>
    <dbReference type="NCBI Taxonomy" id="373"/>
    <lineage>
        <taxon>Bacteria</taxon>
        <taxon>Pseudomonadati</taxon>
        <taxon>Pseudomonadota</taxon>
        <taxon>Alphaproteobacteria</taxon>
        <taxon>Hyphomicrobiales</taxon>
        <taxon>Rhizobiaceae</taxon>
        <taxon>Rhizobium/Agrobacterium group</taxon>
        <taxon>Agrobacterium</taxon>
    </lineage>
</organism>
<protein>
    <submittedName>
        <fullName evidence="2">Uncharacterized protein</fullName>
    </submittedName>
</protein>
<keyword evidence="3" id="KW-1185">Reference proteome</keyword>
<evidence type="ECO:0000313" key="4">
    <source>
        <dbReference type="Proteomes" id="UP000179536"/>
    </source>
</evidence>
<name>A0ABD6H9G6_AGRVI</name>
<dbReference type="EMBL" id="MBFA02000007">
    <property type="protein sequence ID" value="MUP10692.1"/>
    <property type="molecule type" value="Genomic_DNA"/>
</dbReference>
<evidence type="ECO:0000313" key="3">
    <source>
        <dbReference type="Proteomes" id="UP000179454"/>
    </source>
</evidence>
<gene>
    <name evidence="2" type="ORF">BBK91_012500</name>
    <name evidence="1" type="ORF">BBL17_011435</name>
</gene>
<dbReference type="Proteomes" id="UP000179536">
    <property type="component" value="Unassembled WGS sequence"/>
</dbReference>
<accession>A0ABD6H9G6</accession>
<dbReference type="Proteomes" id="UP000179454">
    <property type="component" value="Unassembled WGS sequence"/>
</dbReference>
<dbReference type="AlphaFoldDB" id="A0ABD6H9G6"/>
<proteinExistence type="predicted"/>